<protein>
    <submittedName>
        <fullName evidence="11">TRP-domain-containing protein</fullName>
    </submittedName>
</protein>
<dbReference type="OrthoDB" id="5377623at2759"/>
<evidence type="ECO:0000256" key="7">
    <source>
        <dbReference type="SAM" id="MobiDB-lite"/>
    </source>
</evidence>
<feature type="signal peptide" evidence="9">
    <location>
        <begin position="1"/>
        <end position="25"/>
    </location>
</feature>
<evidence type="ECO:0000256" key="6">
    <source>
        <dbReference type="ARBA" id="ARBA00023136"/>
    </source>
</evidence>
<gene>
    <name evidence="11" type="ORF">EJ06DRAFT_519100</name>
</gene>
<evidence type="ECO:0000256" key="4">
    <source>
        <dbReference type="ARBA" id="ARBA00022729"/>
    </source>
</evidence>
<evidence type="ECO:0000313" key="12">
    <source>
        <dbReference type="Proteomes" id="UP000799640"/>
    </source>
</evidence>
<dbReference type="EMBL" id="ML996688">
    <property type="protein sequence ID" value="KAF2404757.1"/>
    <property type="molecule type" value="Genomic_DNA"/>
</dbReference>
<feature type="region of interest" description="Disordered" evidence="7">
    <location>
        <begin position="827"/>
        <end position="850"/>
    </location>
</feature>
<dbReference type="InterPro" id="IPR040241">
    <property type="entry name" value="TRP_Flc/Pkd2-like"/>
</dbReference>
<dbReference type="GO" id="GO:0055085">
    <property type="term" value="P:transmembrane transport"/>
    <property type="evidence" value="ECO:0007669"/>
    <property type="project" value="TreeGrafter"/>
</dbReference>
<dbReference type="Proteomes" id="UP000799640">
    <property type="component" value="Unassembled WGS sequence"/>
</dbReference>
<dbReference type="SMART" id="SM01320">
    <property type="entry name" value="TRP_N"/>
    <property type="match status" value="1"/>
</dbReference>
<accession>A0A6G1I9P0</accession>
<dbReference type="Pfam" id="PF14558">
    <property type="entry name" value="TRP_N"/>
    <property type="match status" value="1"/>
</dbReference>
<feature type="chain" id="PRO_5026022252" evidence="9">
    <location>
        <begin position="26"/>
        <end position="850"/>
    </location>
</feature>
<feature type="transmembrane region" description="Helical" evidence="8">
    <location>
        <begin position="192"/>
        <end position="214"/>
    </location>
</feature>
<sequence>MAARLLHTLRSALLLLLLLLPLATAQSTFSYTTPDGEVITLADNRAPALYTGNFGDCLGPSAVNVTRFDASFYQDNMTVAFHIAGNTQLVKESIMIFIGVYAYGESRFELAFDPCKANIDSLCPMQANVSIETGGLIPLSPADIANIPSIALSIPDFEGQAVLRMFANSTQAEIACYTAVVTNGASFSHPKAVGSIVGVFVALALAASFATTVYGDDDAQTRTHYAHSLSVLVVFAVLQSAFFTGALSVNWPSVLVAFWSNFAWASGMIYTNSMQSAIAKAVGTHRGNTTQLGAAGAGTDAGDVGGGYDIHKIYKRMADVYLGKGERIYADADPVPVSELAKRTLANSTTGFRFYGDLVREGLPLPGNYSGFAGTLYEVGIPASHAFLTGLIWVLIALLVILGCIALFKAALEILARVKMLKTTRLDGFRRSWLVYAGHACGRTLLAAFFPLLFLSLFQFAYTGSAPVVAVAAIVFILVFGGVGALAAWALYTRLHGGAWVSEPDRLLLVPRRVLRIIPWIGIRRQSSLSEGHGRKRLASLPWWRLAHTPSAGPRGGEEQKPTADGEGWMARFAWLAARFRAERWWFFAPWACYEFVRAGFYAGASGSPRVQVFGLLVVEVLAFFGLVAAKPFQGKRLNGLVVYGLGGSRVVSTALSAAFDGVLIIATMVAVLVGAWTSVWSVTRRREEVGPKRLAGVRKRYLAYLAGETAFTWREKKEVIERAESVDWGDRTPYFKVGSVRRAPKIEDEDEVFQEEIGRDPRAVEDLVVEDGVGGMGVGEGAEGRVRPVVNKRVSRAFSVASTRSVSSLPAAAVLARGSWSRDVASPVGWEGRGHGRSCGDGGGARTED</sequence>
<feature type="compositionally biased region" description="Gly residues" evidence="7">
    <location>
        <begin position="838"/>
        <end position="850"/>
    </location>
</feature>
<feature type="transmembrane region" description="Helical" evidence="8">
    <location>
        <begin position="391"/>
        <end position="412"/>
    </location>
</feature>
<feature type="domain" description="ML-like" evidence="10">
    <location>
        <begin position="47"/>
        <end position="188"/>
    </location>
</feature>
<keyword evidence="4 9" id="KW-0732">Signal</keyword>
<feature type="transmembrane region" description="Helical" evidence="8">
    <location>
        <begin position="433"/>
        <end position="462"/>
    </location>
</feature>
<dbReference type="PANTHER" id="PTHR31145">
    <property type="entry name" value="INTEGRAL MEMBRANE PROTEIN (AFU_ORTHOLOGUE AFUA_7G01610)"/>
    <property type="match status" value="1"/>
</dbReference>
<feature type="transmembrane region" description="Helical" evidence="8">
    <location>
        <begin position="665"/>
        <end position="684"/>
    </location>
</feature>
<keyword evidence="12" id="KW-1185">Reference proteome</keyword>
<dbReference type="PANTHER" id="PTHR31145:SF7">
    <property type="entry name" value="TRP-LIKE ION CHANNEL"/>
    <property type="match status" value="1"/>
</dbReference>
<dbReference type="InterPro" id="IPR010308">
    <property type="entry name" value="TRP_C"/>
</dbReference>
<dbReference type="GO" id="GO:0009272">
    <property type="term" value="P:fungal-type cell wall biogenesis"/>
    <property type="evidence" value="ECO:0007669"/>
    <property type="project" value="TreeGrafter"/>
</dbReference>
<evidence type="ECO:0000256" key="8">
    <source>
        <dbReference type="SAM" id="Phobius"/>
    </source>
</evidence>
<evidence type="ECO:0000313" key="11">
    <source>
        <dbReference type="EMBL" id="KAF2404757.1"/>
    </source>
</evidence>
<evidence type="ECO:0000256" key="5">
    <source>
        <dbReference type="ARBA" id="ARBA00022989"/>
    </source>
</evidence>
<reference evidence="11" key="1">
    <citation type="journal article" date="2020" name="Stud. Mycol.">
        <title>101 Dothideomycetes genomes: a test case for predicting lifestyles and emergence of pathogens.</title>
        <authorList>
            <person name="Haridas S."/>
            <person name="Albert R."/>
            <person name="Binder M."/>
            <person name="Bloem J."/>
            <person name="Labutti K."/>
            <person name="Salamov A."/>
            <person name="Andreopoulos B."/>
            <person name="Baker S."/>
            <person name="Barry K."/>
            <person name="Bills G."/>
            <person name="Bluhm B."/>
            <person name="Cannon C."/>
            <person name="Castanera R."/>
            <person name="Culley D."/>
            <person name="Daum C."/>
            <person name="Ezra D."/>
            <person name="Gonzalez J."/>
            <person name="Henrissat B."/>
            <person name="Kuo A."/>
            <person name="Liang C."/>
            <person name="Lipzen A."/>
            <person name="Lutzoni F."/>
            <person name="Magnuson J."/>
            <person name="Mondo S."/>
            <person name="Nolan M."/>
            <person name="Ohm R."/>
            <person name="Pangilinan J."/>
            <person name="Park H.-J."/>
            <person name="Ramirez L."/>
            <person name="Alfaro M."/>
            <person name="Sun H."/>
            <person name="Tritt A."/>
            <person name="Yoshinaga Y."/>
            <person name="Zwiers L.-H."/>
            <person name="Turgeon B."/>
            <person name="Goodwin S."/>
            <person name="Spatafora J."/>
            <person name="Crous P."/>
            <person name="Grigoriev I."/>
        </authorList>
    </citation>
    <scope>NUCLEOTIDE SEQUENCE</scope>
    <source>
        <strain evidence="11">CBS 262.69</strain>
    </source>
</reference>
<dbReference type="InterPro" id="IPR032800">
    <property type="entry name" value="TRP_N"/>
</dbReference>
<dbReference type="Pfam" id="PF06011">
    <property type="entry name" value="TRP"/>
    <property type="match status" value="1"/>
</dbReference>
<organism evidence="11 12">
    <name type="scientific">Trichodelitschia bisporula</name>
    <dbReference type="NCBI Taxonomy" id="703511"/>
    <lineage>
        <taxon>Eukaryota</taxon>
        <taxon>Fungi</taxon>
        <taxon>Dikarya</taxon>
        <taxon>Ascomycota</taxon>
        <taxon>Pezizomycotina</taxon>
        <taxon>Dothideomycetes</taxon>
        <taxon>Dothideomycetes incertae sedis</taxon>
        <taxon>Phaeotrichales</taxon>
        <taxon>Phaeotrichaceae</taxon>
        <taxon>Trichodelitschia</taxon>
    </lineage>
</organism>
<keyword evidence="6 8" id="KW-0472">Membrane</keyword>
<comment type="similarity">
    <text evidence="2">Belongs to the transient receptor potential (TRP) ion channel family.</text>
</comment>
<evidence type="ECO:0000256" key="3">
    <source>
        <dbReference type="ARBA" id="ARBA00022692"/>
    </source>
</evidence>
<dbReference type="AlphaFoldDB" id="A0A6G1I9P0"/>
<comment type="subcellular location">
    <subcellularLocation>
        <location evidence="1">Membrane</location>
        <topology evidence="1">Multi-pass membrane protein</topology>
    </subcellularLocation>
</comment>
<keyword evidence="5 8" id="KW-1133">Transmembrane helix</keyword>
<evidence type="ECO:0000256" key="1">
    <source>
        <dbReference type="ARBA" id="ARBA00004141"/>
    </source>
</evidence>
<name>A0A6G1I9P0_9PEZI</name>
<keyword evidence="3 8" id="KW-0812">Transmembrane</keyword>
<evidence type="ECO:0000256" key="2">
    <source>
        <dbReference type="ARBA" id="ARBA00010642"/>
    </source>
</evidence>
<evidence type="ECO:0000256" key="9">
    <source>
        <dbReference type="SAM" id="SignalP"/>
    </source>
</evidence>
<feature type="transmembrane region" description="Helical" evidence="8">
    <location>
        <begin position="226"/>
        <end position="249"/>
    </location>
</feature>
<evidence type="ECO:0000259" key="10">
    <source>
        <dbReference type="SMART" id="SM01320"/>
    </source>
</evidence>
<dbReference type="GO" id="GO:0016020">
    <property type="term" value="C:membrane"/>
    <property type="evidence" value="ECO:0007669"/>
    <property type="project" value="UniProtKB-SubCell"/>
</dbReference>
<feature type="transmembrane region" description="Helical" evidence="8">
    <location>
        <begin position="611"/>
        <end position="629"/>
    </location>
</feature>
<proteinExistence type="inferred from homology"/>
<feature type="transmembrane region" description="Helical" evidence="8">
    <location>
        <begin position="468"/>
        <end position="492"/>
    </location>
</feature>